<reference evidence="1" key="1">
    <citation type="submission" date="2023-04" db="EMBL/GenBank/DDBJ databases">
        <title>A chromosome-level genome assembly of the parasitoid wasp Eretmocerus hayati.</title>
        <authorList>
            <person name="Zhong Y."/>
            <person name="Liu S."/>
            <person name="Liu Y."/>
        </authorList>
    </citation>
    <scope>NUCLEOTIDE SEQUENCE</scope>
    <source>
        <strain evidence="1">ZJU_SS_LIU_2023</strain>
    </source>
</reference>
<dbReference type="Proteomes" id="UP001239111">
    <property type="component" value="Chromosome 1"/>
</dbReference>
<evidence type="ECO:0000313" key="1">
    <source>
        <dbReference type="EMBL" id="KAJ8682437.1"/>
    </source>
</evidence>
<proteinExistence type="predicted"/>
<evidence type="ECO:0000313" key="2">
    <source>
        <dbReference type="Proteomes" id="UP001239111"/>
    </source>
</evidence>
<protein>
    <submittedName>
        <fullName evidence="1">Uncharacterized protein</fullName>
    </submittedName>
</protein>
<accession>A0ACC2PJ72</accession>
<organism evidence="1 2">
    <name type="scientific">Eretmocerus hayati</name>
    <dbReference type="NCBI Taxonomy" id="131215"/>
    <lineage>
        <taxon>Eukaryota</taxon>
        <taxon>Metazoa</taxon>
        <taxon>Ecdysozoa</taxon>
        <taxon>Arthropoda</taxon>
        <taxon>Hexapoda</taxon>
        <taxon>Insecta</taxon>
        <taxon>Pterygota</taxon>
        <taxon>Neoptera</taxon>
        <taxon>Endopterygota</taxon>
        <taxon>Hymenoptera</taxon>
        <taxon>Apocrita</taxon>
        <taxon>Proctotrupomorpha</taxon>
        <taxon>Chalcidoidea</taxon>
        <taxon>Aphelinidae</taxon>
        <taxon>Aphelininae</taxon>
        <taxon>Eretmocerus</taxon>
    </lineage>
</organism>
<dbReference type="EMBL" id="CM056741">
    <property type="protein sequence ID" value="KAJ8682437.1"/>
    <property type="molecule type" value="Genomic_DNA"/>
</dbReference>
<comment type="caution">
    <text evidence="1">The sequence shown here is derived from an EMBL/GenBank/DDBJ whole genome shotgun (WGS) entry which is preliminary data.</text>
</comment>
<name>A0ACC2PJ72_9HYME</name>
<keyword evidence="2" id="KW-1185">Reference proteome</keyword>
<sequence>MSRKPCLLLFYYLTIIVSGVLSIRTSPDANYVSFPASENGTCYRRIPYDDEVANKLSSGLIQLASGSQTPPPIKSNGGSPGWVTVIDCCEGYARDPDSGRCETNCDEGCFGGKCVGPNQCQCEENWHPENGVCKPICHRLCAENAYCFSPGVCTCLFGFEERDGACRPVCLHDCENGDCVAPRQCQCHQGYRLNETKHCEPVCESGCPHGQCYRPEMCLCDDGYDISRYAPETCVPRCPKSCINGECHSPDVCTCKPGYGEDNDGSCQPICREGCENGQCVAPERCQCDPPFVLDPQSKKCITGRGGSYHQADYESDRGYGYSTSSEPPLTGPHYVTNSPTGPYGAISTYRPQSSSYRPNSRDRPENYGEEQLNRPHYQTNSPNGPYGSVSTYRPQVSNRYPQSRDTTDNFGVIPIDQNPELQPGGIYNRNRENEDPQRPSNSRDRQRDNHQSSHIQKIDGPTRNPARPDNSRDRYGNQQSTEEPQRFLTESSSDNGYSQGRDSYRTSTPSYGYGNIQTHERPRPDQENLHGPRDHSPHNNGNYGQRTNQTHRFQGPFSPESNSDFHNQRPYDAQGYDQAQNPRGFSNPTQRPYNSPSYNQAQNLHSSTTPYDTQRYGQTGRPENTNHPYHQHHPGSFQETFTENDNIEGSTRSYQNHNRPYDQTRGRYDNPQSQQGSYSSRSHYSTTPTYNQESLTENENIEGTTRPYQNSNRPYDQTQGRYNTPQRSQGNYGSRTHYSTTPSNAYQTNAYDTASQKYPYSDKSTGRPYLGQNSPTDVPHQGYGRDRTPVTQSPRVPSRYPDQIRSNQSPTGSGKPIYGSVQNQPQLLNNGNYDVNFDMINHSGNDGIVQGLPVDGLVIPVINQYGAFCEVPCLNGQCIGPNVCLCNPGYGPDMNNPYSSQCVPMCSDGCFNGTHTSWHKRPACCSNHTEFGDDLCIPKCEKSCGSKGICAEPDICKCDSGYEYNHSLEDCEPVCSDECVNGVCTSPNECTCHNGYHMQPNGYHCTPTCETCSNLEYCSEPHICKCLIGYNRTSMERVDTAPEEVCNPVCERECVNSDCVEPNLCKCHPGYVDEDDDIFTCEPKCSQGCTNGECTAPETCVCATGYETKGNVTHICHPICSPECILGECIAPEVCSCPDRYSLSSNETFRICEPVCLNGCDPIHGVCSAPDVCSCSSGYQMGAKDMCEPICNNSCMNAKCTAPNECTCIDGYVKKNASDVNSTCIVKCECEHGFCKDTDSVCDSCADGYDLSFANNSTICKARCDHSCENGQCVEPQKCACNDFYVPADDDDLGNSHCVHACGGQCAHGVCNVENRSCSCHYGWAGKLCDDASMSAIPIDDAAMIVVGGLISIGLTSVAVLMIFHVCSRLLKAALSMYSQDKIERQYTEEDNDPGKNLDVTIGTLPRGTLSLMNPVYSGGSETGSSILTFDERPVEYANGTVTVGIQLSSHLRDLLESHYDRPASCNCSGSLKTASMAQDESDVLEHIYDEIPLSAPLNFTKYNVP</sequence>
<gene>
    <name evidence="1" type="ORF">QAD02_018229</name>
</gene>